<dbReference type="PANTHER" id="PTHR36151">
    <property type="entry name" value="BLR2777 PROTEIN"/>
    <property type="match status" value="1"/>
</dbReference>
<dbReference type="Pfam" id="PF09995">
    <property type="entry name" value="MPAB_Lcp_cat"/>
    <property type="match status" value="1"/>
</dbReference>
<evidence type="ECO:0000259" key="1">
    <source>
        <dbReference type="Pfam" id="PF09995"/>
    </source>
</evidence>
<feature type="domain" description="ER-bound oxygenase mpaB/mpaB'/Rubber oxygenase catalytic" evidence="1">
    <location>
        <begin position="33"/>
        <end position="264"/>
    </location>
</feature>
<dbReference type="Proteomes" id="UP000189935">
    <property type="component" value="Chromosome I"/>
</dbReference>
<dbReference type="InterPro" id="IPR018713">
    <property type="entry name" value="MPAB/Lcp_cat_dom"/>
</dbReference>
<dbReference type="GO" id="GO:0016491">
    <property type="term" value="F:oxidoreductase activity"/>
    <property type="evidence" value="ECO:0007669"/>
    <property type="project" value="InterPro"/>
</dbReference>
<reference evidence="2 3" key="1">
    <citation type="submission" date="2016-11" db="EMBL/GenBank/DDBJ databases">
        <authorList>
            <person name="Jaros S."/>
            <person name="Januszkiewicz K."/>
            <person name="Wedrychowicz H."/>
        </authorList>
    </citation>
    <scope>NUCLEOTIDE SEQUENCE [LARGE SCALE GENOMIC DNA]</scope>
    <source>
        <strain evidence="2 3">GAS499</strain>
    </source>
</reference>
<accession>A0A1M6JE09</accession>
<dbReference type="AlphaFoldDB" id="A0A1M6JE09"/>
<gene>
    <name evidence="2" type="ORF">SAMN05444159_0650</name>
</gene>
<name>A0A1M6JE09_9BRAD</name>
<dbReference type="PANTHER" id="PTHR36151:SF3">
    <property type="entry name" value="ER-BOUND OXYGENASE MPAB_MPAB'_RUBBER OXYGENASE CATALYTIC DOMAIN-CONTAINING PROTEIN"/>
    <property type="match status" value="1"/>
</dbReference>
<proteinExistence type="predicted"/>
<dbReference type="RefSeq" id="WP_079544647.1">
    <property type="nucleotide sequence ID" value="NZ_LT670844.1"/>
</dbReference>
<dbReference type="EMBL" id="LT670844">
    <property type="protein sequence ID" value="SHJ44937.1"/>
    <property type="molecule type" value="Genomic_DNA"/>
</dbReference>
<sequence length="311" mass="34664">MLSEDDFESSLDTVCEAAAGSIEGVFGPASLTWRVDREAAVFLGAGRALLLQLAHPWVAAAIAEHSRTFADPIGRFHQTFNTVFTMVFGTRDQALAAARRLHRRHAAVTGILPGTVGRFAAGSQYRANEVSALRWVHSTLAETAVLTHDLVLPALTDIEREKYWVEARLFAALFGIRPADLPSSWTSFTAYNEAMLRSDMLTVSPAAREIAEQIFSGGATKLRAPKWYLALTAHLLPERLRGEFGLVFGECEQRSMNLALALIRRLYPRLPIRIRAVGPYQEALARLQGERRPDLAVRWLNRLWIGRPMME</sequence>
<evidence type="ECO:0000313" key="2">
    <source>
        <dbReference type="EMBL" id="SHJ44937.1"/>
    </source>
</evidence>
<protein>
    <submittedName>
        <fullName evidence="2">Uncharacterized conserved protein, DUF2236 family</fullName>
    </submittedName>
</protein>
<organism evidence="2 3">
    <name type="scientific">Bradyrhizobium lablabi</name>
    <dbReference type="NCBI Taxonomy" id="722472"/>
    <lineage>
        <taxon>Bacteria</taxon>
        <taxon>Pseudomonadati</taxon>
        <taxon>Pseudomonadota</taxon>
        <taxon>Alphaproteobacteria</taxon>
        <taxon>Hyphomicrobiales</taxon>
        <taxon>Nitrobacteraceae</taxon>
        <taxon>Bradyrhizobium</taxon>
    </lineage>
</organism>
<evidence type="ECO:0000313" key="3">
    <source>
        <dbReference type="Proteomes" id="UP000189935"/>
    </source>
</evidence>